<evidence type="ECO:0000313" key="8">
    <source>
        <dbReference type="EMBL" id="KAF7269225.1"/>
    </source>
</evidence>
<keyword evidence="5" id="KW-0044">Antibiotic</keyword>
<evidence type="ECO:0000256" key="1">
    <source>
        <dbReference type="ARBA" id="ARBA00008501"/>
    </source>
</evidence>
<dbReference type="Proteomes" id="UP000625711">
    <property type="component" value="Unassembled WGS sequence"/>
</dbReference>
<dbReference type="PROSITE" id="PS51019">
    <property type="entry name" value="REELIN"/>
    <property type="match status" value="1"/>
</dbReference>
<dbReference type="EMBL" id="JAACXV010014245">
    <property type="protein sequence ID" value="KAF7269225.1"/>
    <property type="molecule type" value="Genomic_DNA"/>
</dbReference>
<feature type="chain" id="PRO_5032558736" description="Reelin domain-containing protein" evidence="6">
    <location>
        <begin position="18"/>
        <end position="158"/>
    </location>
</feature>
<dbReference type="CDD" id="cd08544">
    <property type="entry name" value="Reeler"/>
    <property type="match status" value="1"/>
</dbReference>
<dbReference type="Gene3D" id="2.60.40.4060">
    <property type="entry name" value="Reeler domain"/>
    <property type="match status" value="1"/>
</dbReference>
<accession>A0A834HVG1</accession>
<evidence type="ECO:0000313" key="9">
    <source>
        <dbReference type="Proteomes" id="UP000625711"/>
    </source>
</evidence>
<evidence type="ECO:0000256" key="2">
    <source>
        <dbReference type="ARBA" id="ARBA00022529"/>
    </source>
</evidence>
<proteinExistence type="inferred from homology"/>
<dbReference type="Pfam" id="PF02014">
    <property type="entry name" value="Reeler"/>
    <property type="match status" value="1"/>
</dbReference>
<dbReference type="PANTHER" id="PTHR45828">
    <property type="entry name" value="CYTOCHROME B561/FERRIC REDUCTASE TRANSMEMBRANE"/>
    <property type="match status" value="1"/>
</dbReference>
<dbReference type="InterPro" id="IPR042307">
    <property type="entry name" value="Reeler_sf"/>
</dbReference>
<dbReference type="InterPro" id="IPR051237">
    <property type="entry name" value="Ferric-chelate_Red/DefProt"/>
</dbReference>
<comment type="caution">
    <text evidence="8">The sequence shown here is derived from an EMBL/GenBank/DDBJ whole genome shotgun (WGS) entry which is preliminary data.</text>
</comment>
<dbReference type="GO" id="GO:0045087">
    <property type="term" value="P:innate immune response"/>
    <property type="evidence" value="ECO:0007669"/>
    <property type="project" value="UniProtKB-KW"/>
</dbReference>
<dbReference type="OrthoDB" id="6418377at2759"/>
<keyword evidence="2" id="KW-0929">Antimicrobial</keyword>
<evidence type="ECO:0000256" key="5">
    <source>
        <dbReference type="ARBA" id="ARBA00023022"/>
    </source>
</evidence>
<dbReference type="GO" id="GO:0016020">
    <property type="term" value="C:membrane"/>
    <property type="evidence" value="ECO:0007669"/>
    <property type="project" value="TreeGrafter"/>
</dbReference>
<evidence type="ECO:0000259" key="7">
    <source>
        <dbReference type="PROSITE" id="PS51019"/>
    </source>
</evidence>
<evidence type="ECO:0000256" key="3">
    <source>
        <dbReference type="ARBA" id="ARBA00022588"/>
    </source>
</evidence>
<feature type="signal peptide" evidence="6">
    <location>
        <begin position="1"/>
        <end position="17"/>
    </location>
</feature>
<keyword evidence="4" id="KW-0391">Immunity</keyword>
<evidence type="ECO:0000256" key="4">
    <source>
        <dbReference type="ARBA" id="ARBA00022859"/>
    </source>
</evidence>
<dbReference type="AlphaFoldDB" id="A0A834HVG1"/>
<dbReference type="FunFam" id="2.60.40.4060:FF:000003">
    <property type="entry name" value="Ferric chelate reductase 1"/>
    <property type="match status" value="1"/>
</dbReference>
<keyword evidence="9" id="KW-1185">Reference proteome</keyword>
<dbReference type="InterPro" id="IPR002861">
    <property type="entry name" value="Reeler_dom"/>
</dbReference>
<dbReference type="GO" id="GO:0042832">
    <property type="term" value="P:defense response to protozoan"/>
    <property type="evidence" value="ECO:0007669"/>
    <property type="project" value="UniProtKB-ARBA"/>
</dbReference>
<evidence type="ECO:0000256" key="6">
    <source>
        <dbReference type="SAM" id="SignalP"/>
    </source>
</evidence>
<organism evidence="8 9">
    <name type="scientific">Rhynchophorus ferrugineus</name>
    <name type="common">Red palm weevil</name>
    <name type="synonym">Curculio ferrugineus</name>
    <dbReference type="NCBI Taxonomy" id="354439"/>
    <lineage>
        <taxon>Eukaryota</taxon>
        <taxon>Metazoa</taxon>
        <taxon>Ecdysozoa</taxon>
        <taxon>Arthropoda</taxon>
        <taxon>Hexapoda</taxon>
        <taxon>Insecta</taxon>
        <taxon>Pterygota</taxon>
        <taxon>Neoptera</taxon>
        <taxon>Endopterygota</taxon>
        <taxon>Coleoptera</taxon>
        <taxon>Polyphaga</taxon>
        <taxon>Cucujiformia</taxon>
        <taxon>Curculionidae</taxon>
        <taxon>Dryophthorinae</taxon>
        <taxon>Rhynchophorus</taxon>
    </lineage>
</organism>
<keyword evidence="6" id="KW-0732">Signal</keyword>
<reference evidence="8" key="1">
    <citation type="submission" date="2020-08" db="EMBL/GenBank/DDBJ databases">
        <title>Genome sequencing and assembly of the red palm weevil Rhynchophorus ferrugineus.</title>
        <authorList>
            <person name="Dias G.B."/>
            <person name="Bergman C.M."/>
            <person name="Manee M."/>
        </authorList>
    </citation>
    <scope>NUCLEOTIDE SEQUENCE</scope>
    <source>
        <strain evidence="8">AA-2017</strain>
        <tissue evidence="8">Whole larva</tissue>
    </source>
</reference>
<gene>
    <name evidence="8" type="ORF">GWI33_017683</name>
</gene>
<dbReference type="GO" id="GO:0042742">
    <property type="term" value="P:defense response to bacterium"/>
    <property type="evidence" value="ECO:0007669"/>
    <property type="project" value="UniProtKB-KW"/>
</dbReference>
<feature type="domain" description="Reelin" evidence="7">
    <location>
        <begin position="4"/>
        <end position="158"/>
    </location>
</feature>
<sequence>MKLIIITVLSVAATAWGYSAGAPESVCDDMKPKHPVDPQTIRFPYKIALSKNEVAPGEDIEITISGRSYLGVFLQFRNSENQAIGSFQISPDDKYFKTVKCHENKLGAATHKNKEDKKDKVIVWKAPDTAGKYTLYATVAENGGVFWVAKPSGTINVA</sequence>
<keyword evidence="3" id="KW-0399">Innate immunity</keyword>
<protein>
    <recommendedName>
        <fullName evidence="7">Reelin domain-containing protein</fullName>
    </recommendedName>
</protein>
<dbReference type="PANTHER" id="PTHR45828:SF33">
    <property type="entry name" value="DOMON DOMAIN-CONTAINING PROTEIN"/>
    <property type="match status" value="1"/>
</dbReference>
<name>A0A834HVG1_RHYFE</name>
<comment type="similarity">
    <text evidence="1">Belongs to the insect defense protein family.</text>
</comment>